<name>A0A7I4YPM6_HAECO</name>
<dbReference type="OMA" id="CANGANT"/>
<proteinExistence type="inferred from homology"/>
<feature type="compositionally biased region" description="Low complexity" evidence="8">
    <location>
        <begin position="57"/>
        <end position="82"/>
    </location>
</feature>
<evidence type="ECO:0000256" key="2">
    <source>
        <dbReference type="ARBA" id="ARBA00007357"/>
    </source>
</evidence>
<evidence type="ECO:0000259" key="10">
    <source>
        <dbReference type="Pfam" id="PF05649"/>
    </source>
</evidence>
<accession>A0A7I4YPM6</accession>
<evidence type="ECO:0000256" key="6">
    <source>
        <dbReference type="ARBA" id="ARBA00022833"/>
    </source>
</evidence>
<dbReference type="Pfam" id="PF05649">
    <property type="entry name" value="Peptidase_M13_N"/>
    <property type="match status" value="1"/>
</dbReference>
<dbReference type="GO" id="GO:0016485">
    <property type="term" value="P:protein processing"/>
    <property type="evidence" value="ECO:0007669"/>
    <property type="project" value="TreeGrafter"/>
</dbReference>
<evidence type="ECO:0000256" key="4">
    <source>
        <dbReference type="ARBA" id="ARBA00022723"/>
    </source>
</evidence>
<dbReference type="PANTHER" id="PTHR11733">
    <property type="entry name" value="ZINC METALLOPROTEASE FAMILY M13 NEPRILYSIN-RELATED"/>
    <property type="match status" value="1"/>
</dbReference>
<organism evidence="11 12">
    <name type="scientific">Haemonchus contortus</name>
    <name type="common">Barber pole worm</name>
    <dbReference type="NCBI Taxonomy" id="6289"/>
    <lineage>
        <taxon>Eukaryota</taxon>
        <taxon>Metazoa</taxon>
        <taxon>Ecdysozoa</taxon>
        <taxon>Nematoda</taxon>
        <taxon>Chromadorea</taxon>
        <taxon>Rhabditida</taxon>
        <taxon>Rhabditina</taxon>
        <taxon>Rhabditomorpha</taxon>
        <taxon>Strongyloidea</taxon>
        <taxon>Trichostrongylidae</taxon>
        <taxon>Haemonchus</taxon>
    </lineage>
</organism>
<keyword evidence="4" id="KW-0479">Metal-binding</keyword>
<evidence type="ECO:0000256" key="8">
    <source>
        <dbReference type="SAM" id="MobiDB-lite"/>
    </source>
</evidence>
<keyword evidence="3" id="KW-0645">Protease</keyword>
<dbReference type="Pfam" id="PF01431">
    <property type="entry name" value="Peptidase_M13"/>
    <property type="match status" value="1"/>
</dbReference>
<feature type="compositionally biased region" description="Low complexity" evidence="8">
    <location>
        <begin position="124"/>
        <end position="137"/>
    </location>
</feature>
<feature type="domain" description="Peptidase M13 C-terminal" evidence="9">
    <location>
        <begin position="722"/>
        <end position="939"/>
    </location>
</feature>
<feature type="compositionally biased region" description="Low complexity" evidence="8">
    <location>
        <begin position="145"/>
        <end position="166"/>
    </location>
</feature>
<feature type="domain" description="Peptidase M13 N-terminal" evidence="10">
    <location>
        <begin position="231"/>
        <end position="649"/>
    </location>
</feature>
<dbReference type="InterPro" id="IPR018497">
    <property type="entry name" value="Peptidase_M13_C"/>
</dbReference>
<dbReference type="GO" id="GO:0005886">
    <property type="term" value="C:plasma membrane"/>
    <property type="evidence" value="ECO:0007669"/>
    <property type="project" value="TreeGrafter"/>
</dbReference>
<dbReference type="OrthoDB" id="6475849at2759"/>
<sequence>MSKASVLAAGAAAIVGASLIASLVLNVITYVHMDDIRSKQESHTTVMPIPPKPTIPTIPTSRQPTIQPRTTHIIPTTHEPEPTAAPSPTPEPEPTPGPTPEPEPTPGPTPEPEPTPGPTPEPEPTTTTTKRPWTTYPTRPPPPTRRTTTTTTTTATTTKRPWTTYPTRPPVPTRPTKPTTTTSPTPTPSPTTPPYSNDTVFCPNVGIANMSVEWKEAADNLLFGIDERFEPCEDFYSFTCNKFMEQVDLDKLGVSRFTTYTKEQQKVNEDIIEALNDVDIDDDKWSETERITKAAYQSCVDHSGKKSNKSAIELLEYIKKRFGGVPFLDHKPDSDLDLFEAIGYVEQERALGTFMSAWVTVDQKKITKNALYILQPTLPMPREFYVLPQFATELDNRSKAILKVMKKFAADVLVDPDKYQNLIKKAAQEVAKMEQKIAQATWPDKELSNYAQQYNKFDVETLNATYPNLNLKNYTRALVESVGSPLIKEVIITQPSYIGFLNILFAKHQWYKEKYINYLIVQMLFDEADYLGGDYLEEARRSAYVPYAQRHGHGVTRIGRRLSRQFDGKNEANLKCVDLLTTYMPFGTGYVYVKSRKNREETFNDVKLQTELVMEAFLKKMLSSLTWMEGSYQIAEKKTKEMHRNYGWPKELFGDFKNSTTIDNYHKQDYYPILEAYKKDRNSFSTILSILKKGKENRELFRLINIPADRTIFLLSPAAADAWYQHERNSLTIPYGILTPPQYKLGFPKYINFAGQAGTSGHELVHGFDDRGVQFAPDGSLSNCTSLECGWMDQKGKEGFRNMAQCLVEQYNTHCCPKKEDGSVLCVDGATVKGENIADLGGQQAAYYAYLKYIKQKGEEEKRLPGLEKFTPNQLFWIAYGYTWCAKETDSSLVKGMFLNPHAPNSCRTNQVLQNIPEFVKDFQCSNSQKMYRPPEERCKVWVE</sequence>
<dbReference type="GO" id="GO:0004222">
    <property type="term" value="F:metalloendopeptidase activity"/>
    <property type="evidence" value="ECO:0007669"/>
    <property type="project" value="InterPro"/>
</dbReference>
<comment type="similarity">
    <text evidence="2">Belongs to the peptidase M13 family.</text>
</comment>
<evidence type="ECO:0000256" key="3">
    <source>
        <dbReference type="ARBA" id="ARBA00022670"/>
    </source>
</evidence>
<dbReference type="Gene3D" id="1.10.1380.10">
    <property type="entry name" value="Neutral endopeptidase , domain2"/>
    <property type="match status" value="1"/>
</dbReference>
<evidence type="ECO:0000259" key="9">
    <source>
        <dbReference type="Pfam" id="PF01431"/>
    </source>
</evidence>
<evidence type="ECO:0000256" key="1">
    <source>
        <dbReference type="ARBA" id="ARBA00001947"/>
    </source>
</evidence>
<dbReference type="InterPro" id="IPR000718">
    <property type="entry name" value="Peptidase_M13"/>
</dbReference>
<dbReference type="Proteomes" id="UP000025227">
    <property type="component" value="Unplaced"/>
</dbReference>
<evidence type="ECO:0000313" key="11">
    <source>
        <dbReference type="Proteomes" id="UP000025227"/>
    </source>
</evidence>
<dbReference type="PRINTS" id="PR00786">
    <property type="entry name" value="NEPRILYSIN"/>
</dbReference>
<dbReference type="InterPro" id="IPR042089">
    <property type="entry name" value="Peptidase_M13_dom_2"/>
</dbReference>
<comment type="cofactor">
    <cofactor evidence="1">
        <name>Zn(2+)</name>
        <dbReference type="ChEBI" id="CHEBI:29105"/>
    </cofactor>
</comment>
<dbReference type="InterPro" id="IPR008753">
    <property type="entry name" value="Peptidase_M13_N"/>
</dbReference>
<keyword evidence="7" id="KW-0482">Metalloprotease</keyword>
<reference evidence="12" key="1">
    <citation type="submission" date="2020-12" db="UniProtKB">
        <authorList>
            <consortium name="WormBaseParasite"/>
        </authorList>
    </citation>
    <scope>IDENTIFICATION</scope>
    <source>
        <strain evidence="12">MHco3</strain>
    </source>
</reference>
<protein>
    <submittedName>
        <fullName evidence="12">Putative zinc metallopeptidase</fullName>
    </submittedName>
</protein>
<evidence type="ECO:0000313" key="12">
    <source>
        <dbReference type="WBParaSite" id="HCON_00126490-00001"/>
    </source>
</evidence>
<dbReference type="CDD" id="cd08662">
    <property type="entry name" value="M13"/>
    <property type="match status" value="1"/>
</dbReference>
<evidence type="ECO:0000256" key="7">
    <source>
        <dbReference type="ARBA" id="ARBA00023049"/>
    </source>
</evidence>
<dbReference type="GO" id="GO:0046872">
    <property type="term" value="F:metal ion binding"/>
    <property type="evidence" value="ECO:0007669"/>
    <property type="project" value="UniProtKB-KW"/>
</dbReference>
<keyword evidence="6" id="KW-0862">Zinc</keyword>
<dbReference type="Gene3D" id="3.40.390.10">
    <property type="entry name" value="Collagenase (Catalytic Domain)"/>
    <property type="match status" value="1"/>
</dbReference>
<evidence type="ECO:0000256" key="5">
    <source>
        <dbReference type="ARBA" id="ARBA00022801"/>
    </source>
</evidence>
<dbReference type="SUPFAM" id="SSF55486">
    <property type="entry name" value="Metalloproteases ('zincins'), catalytic domain"/>
    <property type="match status" value="1"/>
</dbReference>
<dbReference type="AlphaFoldDB" id="A0A7I4YPM6"/>
<dbReference type="WBParaSite" id="HCON_00126490-00001">
    <property type="protein sequence ID" value="HCON_00126490-00001"/>
    <property type="gene ID" value="HCON_00126490"/>
</dbReference>
<dbReference type="InterPro" id="IPR024079">
    <property type="entry name" value="MetalloPept_cat_dom_sf"/>
</dbReference>
<feature type="compositionally biased region" description="Pro residues" evidence="8">
    <location>
        <begin position="83"/>
        <end position="123"/>
    </location>
</feature>
<keyword evidence="11" id="KW-1185">Reference proteome</keyword>
<keyword evidence="5" id="KW-0378">Hydrolase</keyword>
<dbReference type="PROSITE" id="PS51885">
    <property type="entry name" value="NEPRILYSIN"/>
    <property type="match status" value="1"/>
</dbReference>
<feature type="region of interest" description="Disordered" evidence="8">
    <location>
        <begin position="40"/>
        <end position="197"/>
    </location>
</feature>
<dbReference type="PANTHER" id="PTHR11733:SF188">
    <property type="entry name" value="NEPRILYSIN"/>
    <property type="match status" value="1"/>
</dbReference>